<evidence type="ECO:0000313" key="4">
    <source>
        <dbReference type="Proteomes" id="UP000017836"/>
    </source>
</evidence>
<accession>U5DC70</accession>
<reference evidence="4" key="1">
    <citation type="journal article" date="2013" name="Science">
        <title>The Amborella genome and the evolution of flowering plants.</title>
        <authorList>
            <consortium name="Amborella Genome Project"/>
        </authorList>
    </citation>
    <scope>NUCLEOTIDE SEQUENCE [LARGE SCALE GENOMIC DNA]</scope>
</reference>
<dbReference type="GO" id="GO:0080043">
    <property type="term" value="F:quercetin 3-O-glucosyltransferase activity"/>
    <property type="evidence" value="ECO:0000318"/>
    <property type="project" value="GO_Central"/>
</dbReference>
<dbReference type="HOGENOM" id="CLU_001724_6_0_1"/>
<dbReference type="InterPro" id="IPR058980">
    <property type="entry name" value="Glyco_transf_N"/>
</dbReference>
<comment type="similarity">
    <text evidence="1">Belongs to the UDP-glycosyltransferase family.</text>
</comment>
<dbReference type="Proteomes" id="UP000017836">
    <property type="component" value="Unassembled WGS sequence"/>
</dbReference>
<gene>
    <name evidence="3" type="ORF">AMTR_s00064p00191380</name>
</gene>
<evidence type="ECO:0000313" key="3">
    <source>
        <dbReference type="EMBL" id="ERN19830.1"/>
    </source>
</evidence>
<evidence type="ECO:0000259" key="2">
    <source>
        <dbReference type="Pfam" id="PF26168"/>
    </source>
</evidence>
<dbReference type="SUPFAM" id="SSF53756">
    <property type="entry name" value="UDP-Glycosyltransferase/glycogen phosphorylase"/>
    <property type="match status" value="1"/>
</dbReference>
<dbReference type="GO" id="GO:0080044">
    <property type="term" value="F:quercetin 7-O-glucosyltransferase activity"/>
    <property type="evidence" value="ECO:0000318"/>
    <property type="project" value="GO_Central"/>
</dbReference>
<dbReference type="PANTHER" id="PTHR11926">
    <property type="entry name" value="GLUCOSYL/GLUCURONOSYL TRANSFERASES"/>
    <property type="match status" value="1"/>
</dbReference>
<dbReference type="OMA" id="NTEWIYK"/>
<dbReference type="Gene3D" id="3.40.50.2000">
    <property type="entry name" value="Glycogen Phosphorylase B"/>
    <property type="match status" value="1"/>
</dbReference>
<dbReference type="Pfam" id="PF26168">
    <property type="entry name" value="Glyco_transf_N"/>
    <property type="match status" value="1"/>
</dbReference>
<sequence length="218" mass="24368">MGSHVAGKTHALCVPFPAQGHIKPMMQLARLLHSKGFYITFVNSEFIQDRITEANGQVAATGFDDFLLETIPDGLPSCHGRTTNVIELCESTRKNMKAPFRELMTRLKCSLGVPGVTCVISDGLMNFTQEVAEEFGVPRVTFWTTSACGYWAYLQIPELIERGYAPLKGMKIAVLDFSGNLIPGTERWRWKTLTREVRDALEGLETRVFRGCVQYCSP</sequence>
<keyword evidence="4" id="KW-1185">Reference proteome</keyword>
<dbReference type="PANTHER" id="PTHR11926:SF774">
    <property type="entry name" value="UDP-GLYCOSYLTRANSFERASE 85A1-RELATED"/>
    <property type="match status" value="1"/>
</dbReference>
<feature type="domain" description="Glycosyltransferase N-terminal" evidence="2">
    <location>
        <begin position="12"/>
        <end position="132"/>
    </location>
</feature>
<protein>
    <recommendedName>
        <fullName evidence="2">Glycosyltransferase N-terminal domain-containing protein</fullName>
    </recommendedName>
</protein>
<dbReference type="EMBL" id="KI392064">
    <property type="protein sequence ID" value="ERN19830.1"/>
    <property type="molecule type" value="Genomic_DNA"/>
</dbReference>
<dbReference type="Gramene" id="ERN19830">
    <property type="protein sequence ID" value="ERN19830"/>
    <property type="gene ID" value="AMTR_s00064p00191380"/>
</dbReference>
<organism evidence="3 4">
    <name type="scientific">Amborella trichopoda</name>
    <dbReference type="NCBI Taxonomy" id="13333"/>
    <lineage>
        <taxon>Eukaryota</taxon>
        <taxon>Viridiplantae</taxon>
        <taxon>Streptophyta</taxon>
        <taxon>Embryophyta</taxon>
        <taxon>Tracheophyta</taxon>
        <taxon>Spermatophyta</taxon>
        <taxon>Magnoliopsida</taxon>
        <taxon>Amborellales</taxon>
        <taxon>Amborellaceae</taxon>
        <taxon>Amborella</taxon>
    </lineage>
</organism>
<dbReference type="eggNOG" id="KOG1192">
    <property type="taxonomic scope" value="Eukaryota"/>
</dbReference>
<name>U5DC70_AMBTC</name>
<evidence type="ECO:0000256" key="1">
    <source>
        <dbReference type="ARBA" id="ARBA00009995"/>
    </source>
</evidence>
<dbReference type="AlphaFoldDB" id="U5DC70"/>
<dbReference type="GO" id="GO:0005737">
    <property type="term" value="C:cytoplasm"/>
    <property type="evidence" value="ECO:0000318"/>
    <property type="project" value="GO_Central"/>
</dbReference>
<proteinExistence type="inferred from homology"/>